<dbReference type="EMBL" id="JAYWIO010000007">
    <property type="protein sequence ID" value="KAK7252097.1"/>
    <property type="molecule type" value="Genomic_DNA"/>
</dbReference>
<gene>
    <name evidence="7" type="ORF">RIF29_35819</name>
</gene>
<keyword evidence="3 5" id="KW-0442">Lipid degradation</keyword>
<evidence type="ECO:0000256" key="2">
    <source>
        <dbReference type="ARBA" id="ARBA00022801"/>
    </source>
</evidence>
<evidence type="ECO:0000256" key="4">
    <source>
        <dbReference type="ARBA" id="ARBA00023098"/>
    </source>
</evidence>
<dbReference type="PANTHER" id="PTHR31828:SF15">
    <property type="entry name" value="PHOSPHOLIPASE A1"/>
    <property type="match status" value="1"/>
</dbReference>
<evidence type="ECO:0000256" key="5">
    <source>
        <dbReference type="RuleBase" id="RU367093"/>
    </source>
</evidence>
<dbReference type="InterPro" id="IPR002921">
    <property type="entry name" value="Fungal_lipase-type"/>
</dbReference>
<dbReference type="InterPro" id="IPR029058">
    <property type="entry name" value="AB_hydrolase_fold"/>
</dbReference>
<keyword evidence="8" id="KW-1185">Reference proteome</keyword>
<dbReference type="Pfam" id="PF01764">
    <property type="entry name" value="Lipase_3"/>
    <property type="match status" value="1"/>
</dbReference>
<dbReference type="EC" id="3.1.1.-" evidence="5"/>
<dbReference type="InterPro" id="IPR033556">
    <property type="entry name" value="PLA"/>
</dbReference>
<evidence type="ECO:0000313" key="8">
    <source>
        <dbReference type="Proteomes" id="UP001372338"/>
    </source>
</evidence>
<evidence type="ECO:0000256" key="3">
    <source>
        <dbReference type="ARBA" id="ARBA00022963"/>
    </source>
</evidence>
<evidence type="ECO:0000313" key="7">
    <source>
        <dbReference type="EMBL" id="KAK7252097.1"/>
    </source>
</evidence>
<comment type="similarity">
    <text evidence="1 5">Belongs to the AB hydrolase superfamily. Lipase family.</text>
</comment>
<comment type="caution">
    <text evidence="7">The sequence shown here is derived from an EMBL/GenBank/DDBJ whole genome shotgun (WGS) entry which is preliminary data.</text>
</comment>
<dbReference type="Proteomes" id="UP001372338">
    <property type="component" value="Unassembled WGS sequence"/>
</dbReference>
<name>A0AAN9HU87_CROPI</name>
<keyword evidence="2 5" id="KW-0378">Hydrolase</keyword>
<dbReference type="CDD" id="cd00519">
    <property type="entry name" value="Lipase_3"/>
    <property type="match status" value="1"/>
</dbReference>
<feature type="domain" description="Fungal lipase-type" evidence="6">
    <location>
        <begin position="135"/>
        <end position="281"/>
    </location>
</feature>
<dbReference type="FunFam" id="3.40.50.1820:FF:000065">
    <property type="entry name" value="Phospholipase A1-II 3"/>
    <property type="match status" value="1"/>
</dbReference>
<proteinExistence type="inferred from homology"/>
<dbReference type="Gene3D" id="3.40.50.1820">
    <property type="entry name" value="alpha/beta hydrolase"/>
    <property type="match status" value="1"/>
</dbReference>
<reference evidence="7 8" key="1">
    <citation type="submission" date="2024-01" db="EMBL/GenBank/DDBJ databases">
        <title>The genomes of 5 underutilized Papilionoideae crops provide insights into root nodulation and disease resistanc.</title>
        <authorList>
            <person name="Yuan L."/>
        </authorList>
    </citation>
    <scope>NUCLEOTIDE SEQUENCE [LARGE SCALE GENOMIC DNA]</scope>
    <source>
        <strain evidence="7">ZHUSHIDOU_FW_LH</strain>
        <tissue evidence="7">Leaf</tissue>
    </source>
</reference>
<accession>A0AAN9HU87</accession>
<organism evidence="7 8">
    <name type="scientific">Crotalaria pallida</name>
    <name type="common">Smooth rattlebox</name>
    <name type="synonym">Crotalaria striata</name>
    <dbReference type="NCBI Taxonomy" id="3830"/>
    <lineage>
        <taxon>Eukaryota</taxon>
        <taxon>Viridiplantae</taxon>
        <taxon>Streptophyta</taxon>
        <taxon>Embryophyta</taxon>
        <taxon>Tracheophyta</taxon>
        <taxon>Spermatophyta</taxon>
        <taxon>Magnoliopsida</taxon>
        <taxon>eudicotyledons</taxon>
        <taxon>Gunneridae</taxon>
        <taxon>Pentapetalae</taxon>
        <taxon>rosids</taxon>
        <taxon>fabids</taxon>
        <taxon>Fabales</taxon>
        <taxon>Fabaceae</taxon>
        <taxon>Papilionoideae</taxon>
        <taxon>50 kb inversion clade</taxon>
        <taxon>genistoids sensu lato</taxon>
        <taxon>core genistoids</taxon>
        <taxon>Crotalarieae</taxon>
        <taxon>Crotalaria</taxon>
    </lineage>
</organism>
<keyword evidence="4 5" id="KW-0443">Lipid metabolism</keyword>
<dbReference type="GO" id="GO:0016042">
    <property type="term" value="P:lipid catabolic process"/>
    <property type="evidence" value="ECO:0007669"/>
    <property type="project" value="UniProtKB-UniRule"/>
</dbReference>
<dbReference type="PANTHER" id="PTHR31828">
    <property type="entry name" value="PHOSPHOLIPASE A1-IIGAMMA"/>
    <property type="match status" value="1"/>
</dbReference>
<sequence length="419" mass="47066">MDTNIASRWRELSGQDNWQGLLDPLDIDLRHYIIHYGQLAQATYDAFNSQKASKNAGNSLYARSDFFSKVGLENGNPFKYSVTKFIYATSKAGAPAFILKSFRKDDWSLESNWIGYVAVATDEGREALGRRDIMVAWRGTIQGSEWVQDLQFDLDPAQEIFGCNDAPQIHHGFYSVYTSNNPPFTETSARHQVLEEISSLVEQYNNEEISITITGHSLGAALATINALDIAAQNLNVPVTAFAYACPRVGNSSFHKIFSKYKYLRALRIRNKKDIVPSILPMGSTLFLNKISFFLCKKLILPLGYSEVGEELVIDTRESPYLKSGISAHNLEGYLHGIAGTQGTKGGFKLDVDRDIALVNKSMDALTHVYHVPSEWKIEKNKGMVQQFDGTWKIMDHHEDVVPLRHCVSLENDIYILTP</sequence>
<evidence type="ECO:0000256" key="1">
    <source>
        <dbReference type="ARBA" id="ARBA00010701"/>
    </source>
</evidence>
<dbReference type="GO" id="GO:0005737">
    <property type="term" value="C:cytoplasm"/>
    <property type="evidence" value="ECO:0007669"/>
    <property type="project" value="UniProtKB-ARBA"/>
</dbReference>
<protein>
    <recommendedName>
        <fullName evidence="5">Phospholipase A1</fullName>
        <ecNumber evidence="5">3.1.1.-</ecNumber>
    </recommendedName>
</protein>
<evidence type="ECO:0000259" key="6">
    <source>
        <dbReference type="Pfam" id="PF01764"/>
    </source>
</evidence>
<dbReference type="AlphaFoldDB" id="A0AAN9HU87"/>
<dbReference type="GO" id="GO:0008970">
    <property type="term" value="F:phospholipase A1 activity"/>
    <property type="evidence" value="ECO:0007669"/>
    <property type="project" value="UniProtKB-UniRule"/>
</dbReference>
<dbReference type="SUPFAM" id="SSF53474">
    <property type="entry name" value="alpha/beta-Hydrolases"/>
    <property type="match status" value="1"/>
</dbReference>
<comment type="function">
    <text evidence="5">Acylhydrolase that catalyzes the hydrolysis of phospholipids at the sn-1 position.</text>
</comment>